<sequence>MRLRMEILNQLSPDEQQKVKRGFGPQMRLTSFHESQIQRRITDQSKNAIHIDAGWYFGIGTGEQQDEFQEDF</sequence>
<feature type="non-terminal residue" evidence="1">
    <location>
        <position position="72"/>
    </location>
</feature>
<reference evidence="1 2" key="1">
    <citation type="submission" date="2019-03" db="EMBL/GenBank/DDBJ databases">
        <title>Single cell metagenomics reveals metabolic interactions within the superorganism composed of flagellate Streblomastix strix and complex community of Bacteroidetes bacteria on its surface.</title>
        <authorList>
            <person name="Treitli S.C."/>
            <person name="Kolisko M."/>
            <person name="Husnik F."/>
            <person name="Keeling P."/>
            <person name="Hampl V."/>
        </authorList>
    </citation>
    <scope>NUCLEOTIDE SEQUENCE [LARGE SCALE GENOMIC DNA]</scope>
    <source>
        <strain evidence="1">ST1C</strain>
    </source>
</reference>
<organism evidence="1 2">
    <name type="scientific">Streblomastix strix</name>
    <dbReference type="NCBI Taxonomy" id="222440"/>
    <lineage>
        <taxon>Eukaryota</taxon>
        <taxon>Metamonada</taxon>
        <taxon>Preaxostyla</taxon>
        <taxon>Oxymonadida</taxon>
        <taxon>Streblomastigidae</taxon>
        <taxon>Streblomastix</taxon>
    </lineage>
</organism>
<dbReference type="Proteomes" id="UP000324800">
    <property type="component" value="Unassembled WGS sequence"/>
</dbReference>
<protein>
    <submittedName>
        <fullName evidence="1">Uncharacterized protein</fullName>
    </submittedName>
</protein>
<comment type="caution">
    <text evidence="1">The sequence shown here is derived from an EMBL/GenBank/DDBJ whole genome shotgun (WGS) entry which is preliminary data.</text>
</comment>
<dbReference type="EMBL" id="SNRW01034366">
    <property type="protein sequence ID" value="KAA6355598.1"/>
    <property type="molecule type" value="Genomic_DNA"/>
</dbReference>
<gene>
    <name evidence="1" type="ORF">EZS28_048875</name>
</gene>
<evidence type="ECO:0000313" key="1">
    <source>
        <dbReference type="EMBL" id="KAA6355598.1"/>
    </source>
</evidence>
<accession>A0A5J4TBF6</accession>
<evidence type="ECO:0000313" key="2">
    <source>
        <dbReference type="Proteomes" id="UP000324800"/>
    </source>
</evidence>
<dbReference type="AlphaFoldDB" id="A0A5J4TBF6"/>
<proteinExistence type="predicted"/>
<name>A0A5J4TBF6_9EUKA</name>